<evidence type="ECO:0000256" key="1">
    <source>
        <dbReference type="ARBA" id="ARBA00010617"/>
    </source>
</evidence>
<keyword evidence="2" id="KW-0349">Heme</keyword>
<keyword evidence="5" id="KW-1185">Reference proteome</keyword>
<keyword evidence="2" id="KW-0408">Iron</keyword>
<dbReference type="PRINTS" id="PR00359">
    <property type="entry name" value="BP450"/>
</dbReference>
<dbReference type="InterPro" id="IPR002397">
    <property type="entry name" value="Cyt_P450_B"/>
</dbReference>
<dbReference type="Gene3D" id="1.10.630.10">
    <property type="entry name" value="Cytochrome P450"/>
    <property type="match status" value="1"/>
</dbReference>
<evidence type="ECO:0000256" key="2">
    <source>
        <dbReference type="RuleBase" id="RU000461"/>
    </source>
</evidence>
<dbReference type="InterPro" id="IPR036396">
    <property type="entry name" value="Cyt_P450_sf"/>
</dbReference>
<comment type="similarity">
    <text evidence="1 2">Belongs to the cytochrome P450 family.</text>
</comment>
<organism evidence="4 5">
    <name type="scientific">Nonomuraea typhae</name>
    <dbReference type="NCBI Taxonomy" id="2603600"/>
    <lineage>
        <taxon>Bacteria</taxon>
        <taxon>Bacillati</taxon>
        <taxon>Actinomycetota</taxon>
        <taxon>Actinomycetes</taxon>
        <taxon>Streptosporangiales</taxon>
        <taxon>Streptosporangiaceae</taxon>
        <taxon>Nonomuraea</taxon>
    </lineage>
</organism>
<dbReference type="PRINTS" id="PR00385">
    <property type="entry name" value="P450"/>
</dbReference>
<dbReference type="PANTHER" id="PTHR46696:SF1">
    <property type="entry name" value="CYTOCHROME P450 YJIB-RELATED"/>
    <property type="match status" value="1"/>
</dbReference>
<protein>
    <submittedName>
        <fullName evidence="4">Cytochrome P450</fullName>
    </submittedName>
</protein>
<proteinExistence type="inferred from homology"/>
<evidence type="ECO:0000256" key="3">
    <source>
        <dbReference type="SAM" id="MobiDB-lite"/>
    </source>
</evidence>
<dbReference type="Pfam" id="PF00067">
    <property type="entry name" value="p450"/>
    <property type="match status" value="1"/>
</dbReference>
<dbReference type="CDD" id="cd11029">
    <property type="entry name" value="CYP107-like"/>
    <property type="match status" value="1"/>
</dbReference>
<dbReference type="Proteomes" id="UP001612741">
    <property type="component" value="Unassembled WGS sequence"/>
</dbReference>
<gene>
    <name evidence="4" type="ORF">ACIBG2_16155</name>
</gene>
<keyword evidence="2" id="KW-0560">Oxidoreductase</keyword>
<feature type="compositionally biased region" description="Basic and acidic residues" evidence="3">
    <location>
        <begin position="69"/>
        <end position="84"/>
    </location>
</feature>
<dbReference type="PROSITE" id="PS00086">
    <property type="entry name" value="CYTOCHROME_P450"/>
    <property type="match status" value="1"/>
</dbReference>
<dbReference type="InterPro" id="IPR001128">
    <property type="entry name" value="Cyt_P450"/>
</dbReference>
<evidence type="ECO:0000313" key="4">
    <source>
        <dbReference type="EMBL" id="MFI6498921.1"/>
    </source>
</evidence>
<feature type="region of interest" description="Disordered" evidence="3">
    <location>
        <begin position="65"/>
        <end position="93"/>
    </location>
</feature>
<comment type="caution">
    <text evidence="4">The sequence shown here is derived from an EMBL/GenBank/DDBJ whole genome shotgun (WGS) entry which is preliminary data.</text>
</comment>
<dbReference type="InterPro" id="IPR017972">
    <property type="entry name" value="Cyt_P450_CS"/>
</dbReference>
<sequence>MTGEHTIVELFGPEFAHPRAVYTNLRKDQPVVRVSLGNGLYGWLITRYADARAVLADPSMSKDPGLAPDDWRRAGRGKPLEDRSGLGTHLLTTDPPDHTRMRRLLAPYFGPRRIAGLRPHIQALADDLVDGFAADGSAELMSRYAAPLPILVICHLLGIPHPDRERFRGWTMGVLAHSPGTDDTVRAAAMTEMAAYLALLVEDKRSAPQEDLISGLVAEVGSHLSAQELLSTLFLLMVAGFETTVSLIGNGLAALLDPSSAVEVDRRGQLPDTAVEELLRHVSPVEVATWRFATRNLTIAGVQIAAGDPILVGLGSANTDPGLFPDPDRLDLARADNPHLAFGMGAHYCIGAPLARAEAAIALTTLLRRLPGLALAMPSADLPRYRTLTVHGLLELPVTFAVDPAVEKR</sequence>
<keyword evidence="2" id="KW-0503">Monooxygenase</keyword>
<dbReference type="PANTHER" id="PTHR46696">
    <property type="entry name" value="P450, PUTATIVE (EUROFUNG)-RELATED"/>
    <property type="match status" value="1"/>
</dbReference>
<dbReference type="SUPFAM" id="SSF48264">
    <property type="entry name" value="Cytochrome P450"/>
    <property type="match status" value="1"/>
</dbReference>
<name>A0ABW7YSN8_9ACTN</name>
<keyword evidence="2" id="KW-0479">Metal-binding</keyword>
<dbReference type="RefSeq" id="WP_397082154.1">
    <property type="nucleotide sequence ID" value="NZ_JBITGY010000004.1"/>
</dbReference>
<reference evidence="4 5" key="1">
    <citation type="submission" date="2024-10" db="EMBL/GenBank/DDBJ databases">
        <title>The Natural Products Discovery Center: Release of the First 8490 Sequenced Strains for Exploring Actinobacteria Biosynthetic Diversity.</title>
        <authorList>
            <person name="Kalkreuter E."/>
            <person name="Kautsar S.A."/>
            <person name="Yang D."/>
            <person name="Bader C.D."/>
            <person name="Teijaro C.N."/>
            <person name="Fluegel L."/>
            <person name="Davis C.M."/>
            <person name="Simpson J.R."/>
            <person name="Lauterbach L."/>
            <person name="Steele A.D."/>
            <person name="Gui C."/>
            <person name="Meng S."/>
            <person name="Li G."/>
            <person name="Viehrig K."/>
            <person name="Ye F."/>
            <person name="Su P."/>
            <person name="Kiefer A.F."/>
            <person name="Nichols A."/>
            <person name="Cepeda A.J."/>
            <person name="Yan W."/>
            <person name="Fan B."/>
            <person name="Jiang Y."/>
            <person name="Adhikari A."/>
            <person name="Zheng C.-J."/>
            <person name="Schuster L."/>
            <person name="Cowan T.M."/>
            <person name="Smanski M.J."/>
            <person name="Chevrette M.G."/>
            <person name="De Carvalho L.P.S."/>
            <person name="Shen B."/>
        </authorList>
    </citation>
    <scope>NUCLEOTIDE SEQUENCE [LARGE SCALE GENOMIC DNA]</scope>
    <source>
        <strain evidence="4 5">NPDC050545</strain>
    </source>
</reference>
<dbReference type="EMBL" id="JBITGY010000004">
    <property type="protein sequence ID" value="MFI6498921.1"/>
    <property type="molecule type" value="Genomic_DNA"/>
</dbReference>
<evidence type="ECO:0000313" key="5">
    <source>
        <dbReference type="Proteomes" id="UP001612741"/>
    </source>
</evidence>
<accession>A0ABW7YSN8</accession>